<reference evidence="9" key="1">
    <citation type="submission" date="2017-02" db="UniProtKB">
        <authorList>
            <consortium name="WormBaseParasite"/>
        </authorList>
    </citation>
    <scope>IDENTIFICATION</scope>
</reference>
<dbReference type="WBParaSite" id="HNAJ_0000501801-mRNA-1">
    <property type="protein sequence ID" value="HNAJ_0000501801-mRNA-1"/>
    <property type="gene ID" value="HNAJ_0000501801"/>
</dbReference>
<feature type="zinc finger region" description="C3H1-type" evidence="4">
    <location>
        <begin position="2"/>
        <end position="30"/>
    </location>
</feature>
<dbReference type="OrthoDB" id="20534at2759"/>
<dbReference type="AlphaFoldDB" id="A0A0R3TD79"/>
<name>A0A0R3TD79_RODNA</name>
<keyword evidence="8" id="KW-1185">Reference proteome</keyword>
<evidence type="ECO:0000256" key="3">
    <source>
        <dbReference type="ARBA" id="ARBA00022833"/>
    </source>
</evidence>
<dbReference type="InterPro" id="IPR036855">
    <property type="entry name" value="Znf_CCCH_sf"/>
</dbReference>
<keyword evidence="1 4" id="KW-0479">Metal-binding</keyword>
<dbReference type="Gene3D" id="4.10.1000.10">
    <property type="entry name" value="Zinc finger, CCCH-type"/>
    <property type="match status" value="1"/>
</dbReference>
<feature type="region of interest" description="Disordered" evidence="5">
    <location>
        <begin position="59"/>
        <end position="84"/>
    </location>
</feature>
<protein>
    <submittedName>
        <fullName evidence="9">C3H1-type domain-containing protein</fullName>
    </submittedName>
</protein>
<evidence type="ECO:0000259" key="6">
    <source>
        <dbReference type="PROSITE" id="PS50103"/>
    </source>
</evidence>
<dbReference type="EMBL" id="UZAE01003944">
    <property type="protein sequence ID" value="VDO00875.1"/>
    <property type="molecule type" value="Genomic_DNA"/>
</dbReference>
<evidence type="ECO:0000313" key="8">
    <source>
        <dbReference type="Proteomes" id="UP000278807"/>
    </source>
</evidence>
<keyword evidence="2 4" id="KW-0863">Zinc-finger</keyword>
<evidence type="ECO:0000256" key="5">
    <source>
        <dbReference type="SAM" id="MobiDB-lite"/>
    </source>
</evidence>
<keyword evidence="3 4" id="KW-0862">Zinc</keyword>
<evidence type="ECO:0000256" key="2">
    <source>
        <dbReference type="ARBA" id="ARBA00022771"/>
    </source>
</evidence>
<feature type="domain" description="C3H1-type" evidence="6">
    <location>
        <begin position="2"/>
        <end position="30"/>
    </location>
</feature>
<accession>A0A0R3TD79</accession>
<organism evidence="9">
    <name type="scientific">Rodentolepis nana</name>
    <name type="common">Dwarf tapeworm</name>
    <name type="synonym">Hymenolepis nana</name>
    <dbReference type="NCBI Taxonomy" id="102285"/>
    <lineage>
        <taxon>Eukaryota</taxon>
        <taxon>Metazoa</taxon>
        <taxon>Spiralia</taxon>
        <taxon>Lophotrochozoa</taxon>
        <taxon>Platyhelminthes</taxon>
        <taxon>Cestoda</taxon>
        <taxon>Eucestoda</taxon>
        <taxon>Cyclophyllidea</taxon>
        <taxon>Hymenolepididae</taxon>
        <taxon>Rodentolepis</taxon>
    </lineage>
</organism>
<sequence length="174" mass="18281">MIYKSTKCNDVLNSGYCPRGPFCAFAHADSEMTLGRTFLQSAAAAAAVAATATGTTAGLQTASPMQHDASPVSSSTSASSSGVFSPGIRPTALPTLTSLRASHTFPTTTSQPTPFCYQKLLPSPVPLGLRDSSKYDVDWIGFDFKLGGVMINGFRGLVIGCRMWLHDAPQSAQV</sequence>
<proteinExistence type="predicted"/>
<evidence type="ECO:0000256" key="1">
    <source>
        <dbReference type="ARBA" id="ARBA00022723"/>
    </source>
</evidence>
<evidence type="ECO:0000313" key="7">
    <source>
        <dbReference type="EMBL" id="VDO00875.1"/>
    </source>
</evidence>
<dbReference type="Proteomes" id="UP000278807">
    <property type="component" value="Unassembled WGS sequence"/>
</dbReference>
<gene>
    <name evidence="7" type="ORF">HNAJ_LOCUS5015</name>
</gene>
<dbReference type="Pfam" id="PF00642">
    <property type="entry name" value="zf-CCCH"/>
    <property type="match status" value="1"/>
</dbReference>
<dbReference type="SMART" id="SM00356">
    <property type="entry name" value="ZnF_C3H1"/>
    <property type="match status" value="1"/>
</dbReference>
<evidence type="ECO:0000256" key="4">
    <source>
        <dbReference type="PROSITE-ProRule" id="PRU00723"/>
    </source>
</evidence>
<dbReference type="GO" id="GO:0008270">
    <property type="term" value="F:zinc ion binding"/>
    <property type="evidence" value="ECO:0007669"/>
    <property type="project" value="UniProtKB-KW"/>
</dbReference>
<reference evidence="7 8" key="2">
    <citation type="submission" date="2018-11" db="EMBL/GenBank/DDBJ databases">
        <authorList>
            <consortium name="Pathogen Informatics"/>
        </authorList>
    </citation>
    <scope>NUCLEOTIDE SEQUENCE [LARGE SCALE GENOMIC DNA]</scope>
</reference>
<dbReference type="STRING" id="102285.A0A0R3TD79"/>
<dbReference type="SUPFAM" id="SSF90229">
    <property type="entry name" value="CCCH zinc finger"/>
    <property type="match status" value="1"/>
</dbReference>
<dbReference type="InterPro" id="IPR000571">
    <property type="entry name" value="Znf_CCCH"/>
</dbReference>
<dbReference type="PROSITE" id="PS50103">
    <property type="entry name" value="ZF_C3H1"/>
    <property type="match status" value="1"/>
</dbReference>
<evidence type="ECO:0000313" key="9">
    <source>
        <dbReference type="WBParaSite" id="HNAJ_0000501801-mRNA-1"/>
    </source>
</evidence>